<evidence type="ECO:0000256" key="4">
    <source>
        <dbReference type="ARBA" id="ARBA00023163"/>
    </source>
</evidence>
<keyword evidence="2" id="KW-0805">Transcription regulation</keyword>
<comment type="similarity">
    <text evidence="1">Belongs to the LysR transcriptional regulatory family.</text>
</comment>
<dbReference type="Gene3D" id="1.10.10.10">
    <property type="entry name" value="Winged helix-like DNA-binding domain superfamily/Winged helix DNA-binding domain"/>
    <property type="match status" value="2"/>
</dbReference>
<dbReference type="InterPro" id="IPR036388">
    <property type="entry name" value="WH-like_DNA-bd_sf"/>
</dbReference>
<name>A0A4Q9QGW0_9GAMM</name>
<dbReference type="Pfam" id="PF00126">
    <property type="entry name" value="HTH_1"/>
    <property type="match status" value="2"/>
</dbReference>
<dbReference type="AlphaFoldDB" id="A0A4Q9QGW0"/>
<feature type="domain" description="HTH lysR-type" evidence="6">
    <location>
        <begin position="130"/>
        <end position="187"/>
    </location>
</feature>
<evidence type="ECO:0000259" key="6">
    <source>
        <dbReference type="PROSITE" id="PS50931"/>
    </source>
</evidence>
<dbReference type="OrthoDB" id="5914299at2"/>
<accession>A0A4Q9QGW0</accession>
<sequence>MLVAPKSRSETGGEPPQLRDDSMLQFIHTPNLRHLRMVQVVGMVGGVSSASRELYTSQPTVTQAVANLEAEIGTQIFERRATGSYPTAIGKQYLLRIDRFFEILDSAIAHVLNRTRSGQDRNLPQVDRLITGTQLRSLIATSDQGRVSEIAQNLGLSPTSLFRSVRTLERTLGKPLFDRSAQGPIPNKTGVFLAREFRRAMREIELARDEILLAAGAWNLELIIGTLPMAGSHELAEATRRFMASYPAVKVRLVSGEYHKLRADLSSGRIDMIFGTLREPDRAGDVSEEILFWDSYCVVARPGHPLAEYEEVTPADLAHFQWVVPPVGTPRRTRIEATFDATQTRPGFYLETSSQTMSRTLLLSSDTITLMTRSEAQYDLGLGILTELHCPYLDDVLCKGVTTRSDWMPTRAHTAFLEGLREITARPDWIGHRAVGASERPLRPSVLTDQGAG</sequence>
<organism evidence="7 8">
    <name type="scientific">Phytopseudomonas daroniae</name>
    <dbReference type="NCBI Taxonomy" id="2487519"/>
    <lineage>
        <taxon>Bacteria</taxon>
        <taxon>Pseudomonadati</taxon>
        <taxon>Pseudomonadota</taxon>
        <taxon>Gammaproteobacteria</taxon>
        <taxon>Pseudomonadales</taxon>
        <taxon>Pseudomonadaceae</taxon>
        <taxon>Phytopseudomonas</taxon>
    </lineage>
</organism>
<gene>
    <name evidence="7" type="ORF">DNK06_20160</name>
</gene>
<dbReference type="PANTHER" id="PTHR30126">
    <property type="entry name" value="HTH-TYPE TRANSCRIPTIONAL REGULATOR"/>
    <property type="match status" value="1"/>
</dbReference>
<keyword evidence="4" id="KW-0804">Transcription</keyword>
<dbReference type="Pfam" id="PF03466">
    <property type="entry name" value="LysR_substrate"/>
    <property type="match status" value="1"/>
</dbReference>
<evidence type="ECO:0000256" key="1">
    <source>
        <dbReference type="ARBA" id="ARBA00009437"/>
    </source>
</evidence>
<feature type="domain" description="HTH lysR-type" evidence="6">
    <location>
        <begin position="30"/>
        <end position="87"/>
    </location>
</feature>
<keyword evidence="3" id="KW-0238">DNA-binding</keyword>
<dbReference type="Proteomes" id="UP000292302">
    <property type="component" value="Unassembled WGS sequence"/>
</dbReference>
<evidence type="ECO:0000256" key="3">
    <source>
        <dbReference type="ARBA" id="ARBA00023125"/>
    </source>
</evidence>
<proteinExistence type="inferred from homology"/>
<dbReference type="InterPro" id="IPR036390">
    <property type="entry name" value="WH_DNA-bd_sf"/>
</dbReference>
<dbReference type="PRINTS" id="PR00039">
    <property type="entry name" value="HTHLYSR"/>
</dbReference>
<evidence type="ECO:0000313" key="8">
    <source>
        <dbReference type="Proteomes" id="UP000292302"/>
    </source>
</evidence>
<dbReference type="GO" id="GO:0000976">
    <property type="term" value="F:transcription cis-regulatory region binding"/>
    <property type="evidence" value="ECO:0007669"/>
    <property type="project" value="TreeGrafter"/>
</dbReference>
<evidence type="ECO:0000256" key="2">
    <source>
        <dbReference type="ARBA" id="ARBA00023015"/>
    </source>
</evidence>
<dbReference type="SUPFAM" id="SSF53850">
    <property type="entry name" value="Periplasmic binding protein-like II"/>
    <property type="match status" value="1"/>
</dbReference>
<evidence type="ECO:0000313" key="7">
    <source>
        <dbReference type="EMBL" id="TBU73764.1"/>
    </source>
</evidence>
<dbReference type="PROSITE" id="PS50931">
    <property type="entry name" value="HTH_LYSR"/>
    <property type="match status" value="2"/>
</dbReference>
<comment type="caution">
    <text evidence="7">The sequence shown here is derived from an EMBL/GenBank/DDBJ whole genome shotgun (WGS) entry which is preliminary data.</text>
</comment>
<reference evidence="7 8" key="1">
    <citation type="submission" date="2018-06" db="EMBL/GenBank/DDBJ databases">
        <title>Three novel Pseudomonas species isolated from symptomatic oak.</title>
        <authorList>
            <person name="Bueno-Gonzalez V."/>
            <person name="Brady C."/>
        </authorList>
    </citation>
    <scope>NUCLEOTIDE SEQUENCE [LARGE SCALE GENOMIC DNA]</scope>
    <source>
        <strain evidence="7 8">P9A</strain>
    </source>
</reference>
<feature type="compositionally biased region" description="Basic and acidic residues" evidence="5">
    <location>
        <begin position="7"/>
        <end position="20"/>
    </location>
</feature>
<dbReference type="PANTHER" id="PTHR30126:SF98">
    <property type="entry name" value="HTH-TYPE TRANSCRIPTIONAL ACTIVATOR BAUR"/>
    <property type="match status" value="1"/>
</dbReference>
<evidence type="ECO:0000256" key="5">
    <source>
        <dbReference type="SAM" id="MobiDB-lite"/>
    </source>
</evidence>
<keyword evidence="8" id="KW-1185">Reference proteome</keyword>
<dbReference type="Gene3D" id="3.40.190.290">
    <property type="match status" value="1"/>
</dbReference>
<protein>
    <recommendedName>
        <fullName evidence="6">HTH lysR-type domain-containing protein</fullName>
    </recommendedName>
</protein>
<dbReference type="SUPFAM" id="SSF46785">
    <property type="entry name" value="Winged helix' DNA-binding domain"/>
    <property type="match status" value="2"/>
</dbReference>
<dbReference type="GO" id="GO:0003700">
    <property type="term" value="F:DNA-binding transcription factor activity"/>
    <property type="evidence" value="ECO:0007669"/>
    <property type="project" value="InterPro"/>
</dbReference>
<feature type="region of interest" description="Disordered" evidence="5">
    <location>
        <begin position="1"/>
        <end position="20"/>
    </location>
</feature>
<dbReference type="EMBL" id="QJUI01000020">
    <property type="protein sequence ID" value="TBU73764.1"/>
    <property type="molecule type" value="Genomic_DNA"/>
</dbReference>
<dbReference type="InterPro" id="IPR005119">
    <property type="entry name" value="LysR_subst-bd"/>
</dbReference>
<dbReference type="InterPro" id="IPR000847">
    <property type="entry name" value="LysR_HTH_N"/>
</dbReference>